<organism evidence="6 7">
    <name type="scientific">Candidatus Brevifilum fermentans</name>
    <dbReference type="NCBI Taxonomy" id="1986204"/>
    <lineage>
        <taxon>Bacteria</taxon>
        <taxon>Bacillati</taxon>
        <taxon>Chloroflexota</taxon>
        <taxon>Anaerolineae</taxon>
        <taxon>Anaerolineales</taxon>
        <taxon>Anaerolineaceae</taxon>
        <taxon>Candidatus Brevifilum</taxon>
    </lineage>
</organism>
<dbReference type="InterPro" id="IPR002509">
    <property type="entry name" value="NODB_dom"/>
</dbReference>
<dbReference type="GO" id="GO:0016810">
    <property type="term" value="F:hydrolase activity, acting on carbon-nitrogen (but not peptide) bonds"/>
    <property type="evidence" value="ECO:0007669"/>
    <property type="project" value="InterPro"/>
</dbReference>
<feature type="region of interest" description="Disordered" evidence="3">
    <location>
        <begin position="39"/>
        <end position="78"/>
    </location>
</feature>
<dbReference type="SUPFAM" id="SSF88713">
    <property type="entry name" value="Glycoside hydrolase/deacetylase"/>
    <property type="match status" value="1"/>
</dbReference>
<dbReference type="KEGG" id="abat:CFX1CAM_2083"/>
<dbReference type="AlphaFoldDB" id="A0A1Y6K8K6"/>
<protein>
    <recommendedName>
        <fullName evidence="5">NodB homology domain-containing protein</fullName>
    </recommendedName>
</protein>
<evidence type="ECO:0000256" key="4">
    <source>
        <dbReference type="SAM" id="SignalP"/>
    </source>
</evidence>
<dbReference type="GO" id="GO:0005576">
    <property type="term" value="C:extracellular region"/>
    <property type="evidence" value="ECO:0007669"/>
    <property type="project" value="UniProtKB-SubCell"/>
</dbReference>
<reference evidence="7" key="1">
    <citation type="submission" date="2017-05" db="EMBL/GenBank/DDBJ databases">
        <authorList>
            <person name="Kirkegaard R."/>
            <person name="Mcilroy J S."/>
        </authorList>
    </citation>
    <scope>NUCLEOTIDE SEQUENCE [LARGE SCALE GENOMIC DNA]</scope>
</reference>
<dbReference type="PANTHER" id="PTHR34216:SF3">
    <property type="entry name" value="POLY-BETA-1,6-N-ACETYL-D-GLUCOSAMINE N-DEACETYLASE"/>
    <property type="match status" value="1"/>
</dbReference>
<accession>A0A1Y6K8K6</accession>
<dbReference type="Proteomes" id="UP000195514">
    <property type="component" value="Chromosome I"/>
</dbReference>
<name>A0A1Y6K8K6_9CHLR</name>
<feature type="domain" description="NodB homology" evidence="5">
    <location>
        <begin position="148"/>
        <end position="308"/>
    </location>
</feature>
<feature type="compositionally biased region" description="Low complexity" evidence="3">
    <location>
        <begin position="39"/>
        <end position="51"/>
    </location>
</feature>
<dbReference type="PROSITE" id="PS51257">
    <property type="entry name" value="PROKAR_LIPOPROTEIN"/>
    <property type="match status" value="1"/>
</dbReference>
<dbReference type="PANTHER" id="PTHR34216">
    <property type="match status" value="1"/>
</dbReference>
<comment type="subcellular location">
    <subcellularLocation>
        <location evidence="1">Secreted</location>
    </subcellularLocation>
</comment>
<dbReference type="InterPro" id="IPR011330">
    <property type="entry name" value="Glyco_hydro/deAcase_b/a-brl"/>
</dbReference>
<evidence type="ECO:0000313" key="6">
    <source>
        <dbReference type="EMBL" id="SMX55147.1"/>
    </source>
</evidence>
<evidence type="ECO:0000259" key="5">
    <source>
        <dbReference type="PROSITE" id="PS51677"/>
    </source>
</evidence>
<dbReference type="RefSeq" id="WP_087862932.1">
    <property type="nucleotide sequence ID" value="NZ_LT859958.1"/>
</dbReference>
<feature type="signal peptide" evidence="4">
    <location>
        <begin position="1"/>
        <end position="26"/>
    </location>
</feature>
<proteinExistence type="predicted"/>
<evidence type="ECO:0000256" key="1">
    <source>
        <dbReference type="ARBA" id="ARBA00004613"/>
    </source>
</evidence>
<dbReference type="EMBL" id="LT859958">
    <property type="protein sequence ID" value="SMX55147.1"/>
    <property type="molecule type" value="Genomic_DNA"/>
</dbReference>
<keyword evidence="7" id="KW-1185">Reference proteome</keyword>
<keyword evidence="2 4" id="KW-0732">Signal</keyword>
<dbReference type="GO" id="GO:0005975">
    <property type="term" value="P:carbohydrate metabolic process"/>
    <property type="evidence" value="ECO:0007669"/>
    <property type="project" value="InterPro"/>
</dbReference>
<gene>
    <name evidence="6" type="ORF">CFX1CAM_2083</name>
</gene>
<dbReference type="Gene3D" id="3.20.20.370">
    <property type="entry name" value="Glycoside hydrolase/deacetylase"/>
    <property type="match status" value="1"/>
</dbReference>
<dbReference type="InterPro" id="IPR051398">
    <property type="entry name" value="Polysacch_Deacetylase"/>
</dbReference>
<dbReference type="Pfam" id="PF01522">
    <property type="entry name" value="Polysacc_deac_1"/>
    <property type="match status" value="1"/>
</dbReference>
<evidence type="ECO:0000313" key="7">
    <source>
        <dbReference type="Proteomes" id="UP000195514"/>
    </source>
</evidence>
<evidence type="ECO:0000256" key="2">
    <source>
        <dbReference type="ARBA" id="ARBA00022729"/>
    </source>
</evidence>
<dbReference type="CDD" id="cd10918">
    <property type="entry name" value="CE4_NodB_like_5s_6s"/>
    <property type="match status" value="1"/>
</dbReference>
<feature type="compositionally biased region" description="Pro residues" evidence="3">
    <location>
        <begin position="67"/>
        <end position="76"/>
    </location>
</feature>
<feature type="chain" id="PRO_5013323298" description="NodB homology domain-containing protein" evidence="4">
    <location>
        <begin position="27"/>
        <end position="308"/>
    </location>
</feature>
<evidence type="ECO:0000256" key="3">
    <source>
        <dbReference type="SAM" id="MobiDB-lite"/>
    </source>
</evidence>
<sequence length="308" mass="34019">MQNNRKFQLIHIFLMSILILTGCHFPQTPLETIPAASATLTATPPDPTHTAEVPPPTLTPTVTASPSPTPPPPTATPTPVLVYHEPGEVVAPILLYHHIDGDDYDNRYQVAVPDFRAQMQWLYDHGYTAITISTLVDVLLEGGELPEKPIVLTFDDGHLSVYEKAFPIMEEYGFPGVFYIVANRINGSPDFVDVEQIKTMLDAGWEVGSHGYSHLDVTQNHYAAEYEIAQSKYDLQAALEAPVNTFAYPYGLIDPYTATMVSNAAYKAGMGLGVSITHTWGNLFYLNRIEIYGSDSLEEFAARFAQNP</sequence>
<dbReference type="OrthoDB" id="9778320at2"/>
<dbReference type="PROSITE" id="PS51677">
    <property type="entry name" value="NODB"/>
    <property type="match status" value="1"/>
</dbReference>